<dbReference type="STRING" id="596327.PORUE0001_1375"/>
<comment type="function">
    <text evidence="1">Part of the ABC transporter complex PstSACB involved in phosphate import.</text>
</comment>
<dbReference type="Gene3D" id="3.40.190.10">
    <property type="entry name" value="Periplasmic binding protein-like II"/>
    <property type="match status" value="2"/>
</dbReference>
<dbReference type="PANTHER" id="PTHR42996">
    <property type="entry name" value="PHOSPHATE-BINDING PROTEIN PSTS"/>
    <property type="match status" value="1"/>
</dbReference>
<dbReference type="AlphaFoldDB" id="C2MDU3"/>
<dbReference type="EMBL" id="ACLR01000214">
    <property type="protein sequence ID" value="EEK16144.1"/>
    <property type="molecule type" value="Genomic_DNA"/>
</dbReference>
<comment type="subunit">
    <text evidence="3">The complex is composed of two ATP-binding proteins (PstB), two transmembrane proteins (PstC and PstA) and a solute-binding protein (PstS).</text>
</comment>
<keyword evidence="7" id="KW-0732">Signal</keyword>
<keyword evidence="10" id="KW-1185">Reference proteome</keyword>
<dbReference type="NCBIfam" id="TIGR00975">
    <property type="entry name" value="3a0107s03"/>
    <property type="match status" value="1"/>
</dbReference>
<keyword evidence="4 6" id="KW-0813">Transport</keyword>
<dbReference type="InterPro" id="IPR005673">
    <property type="entry name" value="ABC_phos-bd_PstS"/>
</dbReference>
<organism evidence="9 10">
    <name type="scientific">Porphyromonas uenonis 60-3</name>
    <dbReference type="NCBI Taxonomy" id="596327"/>
    <lineage>
        <taxon>Bacteria</taxon>
        <taxon>Pseudomonadati</taxon>
        <taxon>Bacteroidota</taxon>
        <taxon>Bacteroidia</taxon>
        <taxon>Bacteroidales</taxon>
        <taxon>Porphyromonadaceae</taxon>
        <taxon>Porphyromonas</taxon>
    </lineage>
</organism>
<evidence type="ECO:0000256" key="3">
    <source>
        <dbReference type="ARBA" id="ARBA00011529"/>
    </source>
</evidence>
<dbReference type="Pfam" id="PF12849">
    <property type="entry name" value="PBP_like_2"/>
    <property type="match status" value="1"/>
</dbReference>
<dbReference type="eggNOG" id="COG0226">
    <property type="taxonomic scope" value="Bacteria"/>
</dbReference>
<evidence type="ECO:0000313" key="10">
    <source>
        <dbReference type="Proteomes" id="UP000003303"/>
    </source>
</evidence>
<evidence type="ECO:0000256" key="2">
    <source>
        <dbReference type="ARBA" id="ARBA00008725"/>
    </source>
</evidence>
<dbReference type="RefSeq" id="WP_007366060.1">
    <property type="nucleotide sequence ID" value="NZ_ACLR01000214.1"/>
</dbReference>
<keyword evidence="5 6" id="KW-0592">Phosphate transport</keyword>
<evidence type="ECO:0000256" key="7">
    <source>
        <dbReference type="SAM" id="SignalP"/>
    </source>
</evidence>
<accession>C2MDU3</accession>
<gene>
    <name evidence="9" type="primary">pstS</name>
    <name evidence="9" type="ORF">PORUE0001_1375</name>
</gene>
<dbReference type="PROSITE" id="PS51257">
    <property type="entry name" value="PROKAR_LIPOPROTEIN"/>
    <property type="match status" value="1"/>
</dbReference>
<dbReference type="InterPro" id="IPR050962">
    <property type="entry name" value="Phosphate-bind_PstS"/>
</dbReference>
<dbReference type="SUPFAM" id="SSF53850">
    <property type="entry name" value="Periplasmic binding protein-like II"/>
    <property type="match status" value="1"/>
</dbReference>
<protein>
    <recommendedName>
        <fullName evidence="6">Phosphate-binding protein</fullName>
    </recommendedName>
</protein>
<dbReference type="GO" id="GO:0042301">
    <property type="term" value="F:phosphate ion binding"/>
    <property type="evidence" value="ECO:0007669"/>
    <property type="project" value="InterPro"/>
</dbReference>
<evidence type="ECO:0000256" key="6">
    <source>
        <dbReference type="PIRNR" id="PIRNR002756"/>
    </source>
</evidence>
<dbReference type="InterPro" id="IPR024370">
    <property type="entry name" value="PBP_domain"/>
</dbReference>
<dbReference type="OrthoDB" id="9783488at2"/>
<evidence type="ECO:0000313" key="9">
    <source>
        <dbReference type="EMBL" id="EEK16144.1"/>
    </source>
</evidence>
<sequence length="357" mass="37841">MNKSTLQALVLIPIALMTASCAGKGGRVTQLDAAGATFPLPYYTEAFKAYEELSGIHVNYGAVGSGGGIRSLKDEVVDFAASDAFLSDEELAEMPREVIHIPTCMGAVVIAYNCPEITSLQLTGEIIANIYLGKITRWNDPAIAAINPDQKLPDKEISPVYRSDGSGTTNVFSDYLTKVSPDWAAQIGTGKSLKWPTGMAAKGNPGVAGVIAQTDGALGYVGSEYSFSLDIPTAKVQNQAGNFVLPSLESISAAAAGEVAPDTRQMITNSAHPEAYPISCLTWLITYKDLSYSNHSEAEATETARLLNWMLSDKAQAITSQIHFAPLSPEMLAAAKAQLAQLTYGGNPIDLTSSPKE</sequence>
<name>C2MDU3_9PORP</name>
<dbReference type="Proteomes" id="UP000003303">
    <property type="component" value="Unassembled WGS sequence"/>
</dbReference>
<comment type="caution">
    <text evidence="9">The sequence shown here is derived from an EMBL/GenBank/DDBJ whole genome shotgun (WGS) entry which is preliminary data.</text>
</comment>
<feature type="signal peptide" evidence="7">
    <location>
        <begin position="1"/>
        <end position="22"/>
    </location>
</feature>
<feature type="domain" description="PBP" evidence="8">
    <location>
        <begin position="25"/>
        <end position="314"/>
    </location>
</feature>
<comment type="similarity">
    <text evidence="2 6">Belongs to the PstS family.</text>
</comment>
<proteinExistence type="inferred from homology"/>
<feature type="chain" id="PRO_5002916381" description="Phosphate-binding protein" evidence="7">
    <location>
        <begin position="23"/>
        <end position="357"/>
    </location>
</feature>
<dbReference type="GO" id="GO:0035435">
    <property type="term" value="P:phosphate ion transmembrane transport"/>
    <property type="evidence" value="ECO:0007669"/>
    <property type="project" value="InterPro"/>
</dbReference>
<reference evidence="9 10" key="1">
    <citation type="submission" date="2009-04" db="EMBL/GenBank/DDBJ databases">
        <authorList>
            <person name="Sebastian Y."/>
            <person name="Madupu R."/>
            <person name="Durkin A.S."/>
            <person name="Torralba M."/>
            <person name="Methe B."/>
            <person name="Sutton G.G."/>
            <person name="Strausberg R.L."/>
            <person name="Nelson K.E."/>
        </authorList>
    </citation>
    <scope>NUCLEOTIDE SEQUENCE [LARGE SCALE GENOMIC DNA]</scope>
    <source>
        <strain evidence="9 10">60-3</strain>
    </source>
</reference>
<evidence type="ECO:0000259" key="8">
    <source>
        <dbReference type="Pfam" id="PF12849"/>
    </source>
</evidence>
<dbReference type="GO" id="GO:0043190">
    <property type="term" value="C:ATP-binding cassette (ABC) transporter complex"/>
    <property type="evidence" value="ECO:0007669"/>
    <property type="project" value="InterPro"/>
</dbReference>
<evidence type="ECO:0000256" key="4">
    <source>
        <dbReference type="ARBA" id="ARBA00022448"/>
    </source>
</evidence>
<dbReference type="PANTHER" id="PTHR42996:SF1">
    <property type="entry name" value="PHOSPHATE-BINDING PROTEIN PSTS"/>
    <property type="match status" value="1"/>
</dbReference>
<evidence type="ECO:0000256" key="1">
    <source>
        <dbReference type="ARBA" id="ARBA00002841"/>
    </source>
</evidence>
<dbReference type="CDD" id="cd13565">
    <property type="entry name" value="PBP2_PstS"/>
    <property type="match status" value="1"/>
</dbReference>
<evidence type="ECO:0000256" key="5">
    <source>
        <dbReference type="ARBA" id="ARBA00022592"/>
    </source>
</evidence>
<dbReference type="PIRSF" id="PIRSF002756">
    <property type="entry name" value="PstS"/>
    <property type="match status" value="1"/>
</dbReference>